<evidence type="ECO:0000256" key="4">
    <source>
        <dbReference type="ARBA" id="ARBA00022840"/>
    </source>
</evidence>
<dbReference type="GO" id="GO:0005524">
    <property type="term" value="F:ATP binding"/>
    <property type="evidence" value="ECO:0007669"/>
    <property type="project" value="UniProtKB-KW"/>
</dbReference>
<dbReference type="HAMAP" id="MF_00802">
    <property type="entry name" value="GlnE"/>
    <property type="match status" value="1"/>
</dbReference>
<reference evidence="9" key="1">
    <citation type="submission" date="2018-07" db="EMBL/GenBank/DDBJ databases">
        <authorList>
            <person name="Quirk P.G."/>
            <person name="Krulwich T.A."/>
        </authorList>
    </citation>
    <scope>NUCLEOTIDE SEQUENCE</scope>
</reference>
<evidence type="ECO:0000259" key="8">
    <source>
        <dbReference type="Pfam" id="PF08335"/>
    </source>
</evidence>
<organism evidence="9">
    <name type="scientific">metagenome</name>
    <dbReference type="NCBI Taxonomy" id="256318"/>
    <lineage>
        <taxon>unclassified sequences</taxon>
        <taxon>metagenomes</taxon>
    </lineage>
</organism>
<name>A0A380TDE6_9ZZZZ</name>
<feature type="domain" description="Glutamate-ammonia ligase adenylyltransferase repeated" evidence="7">
    <location>
        <begin position="60"/>
        <end position="300"/>
    </location>
</feature>
<dbReference type="PANTHER" id="PTHR30621:SF0">
    <property type="entry name" value="BIFUNCTIONAL GLUTAMINE SYNTHETASE ADENYLYLTRANSFERASE_ADENYLYL-REMOVING ENZYME"/>
    <property type="match status" value="1"/>
</dbReference>
<dbReference type="GO" id="GO:0000820">
    <property type="term" value="P:regulation of glutamine family amino acid metabolic process"/>
    <property type="evidence" value="ECO:0007669"/>
    <property type="project" value="TreeGrafter"/>
</dbReference>
<dbReference type="SUPFAM" id="SSF81593">
    <property type="entry name" value="Nucleotidyltransferase substrate binding subunit/domain"/>
    <property type="match status" value="2"/>
</dbReference>
<dbReference type="InterPro" id="IPR013546">
    <property type="entry name" value="PII_UdlTrfase/GS_AdlTrfase"/>
</dbReference>
<gene>
    <name evidence="9" type="primary">glnE</name>
    <name evidence="9" type="ORF">DF3PB_2450002</name>
</gene>
<dbReference type="Pfam" id="PF03710">
    <property type="entry name" value="GlnE"/>
    <property type="match status" value="2"/>
</dbReference>
<feature type="domain" description="PII-uridylyltransferase/Glutamine-synthetase adenylyltransferase" evidence="8">
    <location>
        <begin position="323"/>
        <end position="463"/>
    </location>
</feature>
<dbReference type="InterPro" id="IPR005190">
    <property type="entry name" value="GlnE_rpt_dom"/>
</dbReference>
<keyword evidence="6" id="KW-0511">Multifunctional enzyme</keyword>
<keyword evidence="5" id="KW-0460">Magnesium</keyword>
<feature type="domain" description="Glutamate-ammonia ligase adenylyltransferase repeated" evidence="7">
    <location>
        <begin position="580"/>
        <end position="820"/>
    </location>
</feature>
<dbReference type="Gene3D" id="1.20.120.330">
    <property type="entry name" value="Nucleotidyltransferases domain 2"/>
    <property type="match status" value="2"/>
</dbReference>
<dbReference type="PANTHER" id="PTHR30621">
    <property type="entry name" value="GLUTAMINE SYNTHETASE ADENYLYLTRANSFERASE"/>
    <property type="match status" value="1"/>
</dbReference>
<proteinExistence type="inferred from homology"/>
<dbReference type="EMBL" id="UIDG01000163">
    <property type="protein sequence ID" value="SUS06138.1"/>
    <property type="molecule type" value="Genomic_DNA"/>
</dbReference>
<dbReference type="SUPFAM" id="SSF81301">
    <property type="entry name" value="Nucleotidyltransferase"/>
    <property type="match status" value="2"/>
</dbReference>
<accession>A0A380TDE6</accession>
<feature type="domain" description="PII-uridylyltransferase/Glutamine-synthetase adenylyltransferase" evidence="8">
    <location>
        <begin position="845"/>
        <end position="931"/>
    </location>
</feature>
<evidence type="ECO:0000256" key="3">
    <source>
        <dbReference type="ARBA" id="ARBA00022741"/>
    </source>
</evidence>
<evidence type="ECO:0000256" key="6">
    <source>
        <dbReference type="ARBA" id="ARBA00023268"/>
    </source>
</evidence>
<sequence length="1006" mass="109966">MLEAAFATGVRGLPGAGDDTLARVGRERWRSALAERAAPTLPRLDALTADPHAQALMDAMFGNSPFLTWIAERDPDFALDLMYHGPDVMAERGVAEIACLQESAAAGTDPCAALRLCKRRLALTTAVADITGHWELERITRCLATFAEGALRTACGFVLAEAAKRGILRLPNAAAPEDASGLIIIGMGKLGAFELNYSSDIDIIVFYDPQRMQTDDPQALAQHMNRLTRRLVRLMADRTADGYVFRTDLRLRPDPGSTPPAIAVMGAEAYYETMGQNWERAAMIKARPVAGDRVAGAQFLDHLIPFIWRKNLDYAAIQDIHSIKRQINAHRGGGRIALAGHNIKLGRGGIREIEFFVQTQQLIFGGRLPQLRVRGTLEALYALAEAGKIAVATADELAEAYRFLRRLEHRLQMIADEQTHIVPEEPKRFARVATFLGYADTAAFERDLLAVLQRVEAHYADLFEDAPALSLGGVKGGNLVFTGSEPDPDTLRSLAELGFTNPKAVDGSVRGWHHGRFRAMRSTRARELLTELMPLLLREIAAQPEPDAAFLAFDRFLQALPAGVQLFSMFYANPDLLRLVVHILGMAPRLGALLARRSSLLDSVVSRDFFSPPPPLDALEAELGTVLSRCRYTEEMLDRGRAWANERKFQVGVQSLQGLLDTGAAGIAWTNIAEAALRCFLPAVEAEFAAQHGRIPGCGMAIIGMGKLGGREMTAASDLDLIFVYATPADGAHSDGAKPLAAPQYFARLSQRLIIALTSPTAEGQLYETDMRLRPSGKAGPIAVSMQSFTHYQREEAWTWEQMAITRARSIVGPAPLMAAIAAVLRERLTQQRDPQTLVRDIAEMRAKMAHEHPADSLWEVKHVRGGLIDIEFIAQYLQLLHAHQHPEVLSVTTVDALDRLERAGLMEQATHVDLCQALALWQAVQARLRLTLAGPVRPAAGAGAEAPQALERAVRGLMGLDFETLVDHMTEAAARVRAIFAQVIEEPAAAAEKAPLVPADGRHPS</sequence>
<dbReference type="CDD" id="cd05401">
    <property type="entry name" value="NT_GlnE_GlnD_like"/>
    <property type="match status" value="2"/>
</dbReference>
<keyword evidence="4" id="KW-0067">ATP-binding</keyword>
<evidence type="ECO:0000256" key="5">
    <source>
        <dbReference type="ARBA" id="ARBA00022842"/>
    </source>
</evidence>
<dbReference type="InterPro" id="IPR043519">
    <property type="entry name" value="NT_sf"/>
</dbReference>
<evidence type="ECO:0000256" key="2">
    <source>
        <dbReference type="ARBA" id="ARBA00022695"/>
    </source>
</evidence>
<keyword evidence="1 9" id="KW-0808">Transferase</keyword>
<dbReference type="InterPro" id="IPR023057">
    <property type="entry name" value="GlnE"/>
</dbReference>
<dbReference type="Gene3D" id="1.20.120.1510">
    <property type="match status" value="1"/>
</dbReference>
<evidence type="ECO:0000256" key="1">
    <source>
        <dbReference type="ARBA" id="ARBA00022679"/>
    </source>
</evidence>
<dbReference type="Gene3D" id="3.30.460.10">
    <property type="entry name" value="Beta Polymerase, domain 2"/>
    <property type="match status" value="2"/>
</dbReference>
<keyword evidence="3" id="KW-0547">Nucleotide-binding</keyword>
<protein>
    <submittedName>
        <fullName evidence="9">Bifunctional glutamine synthetase adenylyltransferase/adenylyl-removing enzyme</fullName>
    </submittedName>
</protein>
<dbReference type="GO" id="GO:0008882">
    <property type="term" value="F:[glutamate-ammonia-ligase] adenylyltransferase activity"/>
    <property type="evidence" value="ECO:0007669"/>
    <property type="project" value="InterPro"/>
</dbReference>
<keyword evidence="2 9" id="KW-0548">Nucleotidyltransferase</keyword>
<dbReference type="NCBIfam" id="NF010706">
    <property type="entry name" value="PRK14108.1"/>
    <property type="match status" value="1"/>
</dbReference>
<dbReference type="GO" id="GO:0005829">
    <property type="term" value="C:cytosol"/>
    <property type="evidence" value="ECO:0007669"/>
    <property type="project" value="TreeGrafter"/>
</dbReference>
<evidence type="ECO:0000313" key="9">
    <source>
        <dbReference type="EMBL" id="SUS06138.1"/>
    </source>
</evidence>
<dbReference type="Pfam" id="PF08335">
    <property type="entry name" value="GlnD_UR_UTase"/>
    <property type="match status" value="2"/>
</dbReference>
<dbReference type="AlphaFoldDB" id="A0A380TDE6"/>
<dbReference type="NCBIfam" id="NF008292">
    <property type="entry name" value="PRK11072.1"/>
    <property type="match status" value="1"/>
</dbReference>
<evidence type="ECO:0000259" key="7">
    <source>
        <dbReference type="Pfam" id="PF03710"/>
    </source>
</evidence>